<name>A0ACB1B9Z4_MELEN</name>
<sequence>MMSCNGGKQCSKITVATATTAATCGSQPISIAYFTSFVFLSSFLMLNLFVAVIMDNFDYLTRDSSILGPHHLDEFIRVWADFDPTATGRIHYSDMYEMLRNIAPPVGFGRKCPYRLAYKHLIRMNMPVADDGTVHFTTTLFALIRESLIEEMDEADEELRQTLRKIWPLKSKKNMIDLVVPPNGDLCFQKLTVGKIYAGLLILENWRARKSGVEFEMIKRRYAATMLLRPAREITTKFGNLLGEVFI</sequence>
<gene>
    <name evidence="1" type="ORF">MENTE1834_LOCUS49424</name>
</gene>
<dbReference type="EMBL" id="CAVMJV010000377">
    <property type="protein sequence ID" value="CAK5130355.1"/>
    <property type="molecule type" value="Genomic_DNA"/>
</dbReference>
<accession>A0ACB1B9Z4</accession>
<dbReference type="Proteomes" id="UP001497535">
    <property type="component" value="Unassembled WGS sequence"/>
</dbReference>
<evidence type="ECO:0000313" key="2">
    <source>
        <dbReference type="Proteomes" id="UP001497535"/>
    </source>
</evidence>
<comment type="caution">
    <text evidence="1">The sequence shown here is derived from an EMBL/GenBank/DDBJ whole genome shotgun (WGS) entry which is preliminary data.</text>
</comment>
<evidence type="ECO:0000313" key="1">
    <source>
        <dbReference type="EMBL" id="CAK5130355.1"/>
    </source>
</evidence>
<reference evidence="1" key="1">
    <citation type="submission" date="2023-11" db="EMBL/GenBank/DDBJ databases">
        <authorList>
            <person name="Poullet M."/>
        </authorList>
    </citation>
    <scope>NUCLEOTIDE SEQUENCE</scope>
    <source>
        <strain evidence="1">E1834</strain>
    </source>
</reference>
<protein>
    <submittedName>
        <fullName evidence="1">Uncharacterized protein</fullName>
    </submittedName>
</protein>
<keyword evidence="2" id="KW-1185">Reference proteome</keyword>
<proteinExistence type="predicted"/>
<organism evidence="1 2">
    <name type="scientific">Meloidogyne enterolobii</name>
    <name type="common">Root-knot nematode worm</name>
    <name type="synonym">Meloidogyne mayaguensis</name>
    <dbReference type="NCBI Taxonomy" id="390850"/>
    <lineage>
        <taxon>Eukaryota</taxon>
        <taxon>Metazoa</taxon>
        <taxon>Ecdysozoa</taxon>
        <taxon>Nematoda</taxon>
        <taxon>Chromadorea</taxon>
        <taxon>Rhabditida</taxon>
        <taxon>Tylenchina</taxon>
        <taxon>Tylenchomorpha</taxon>
        <taxon>Tylenchoidea</taxon>
        <taxon>Meloidogynidae</taxon>
        <taxon>Meloidogyninae</taxon>
        <taxon>Meloidogyne</taxon>
    </lineage>
</organism>